<dbReference type="InterPro" id="IPR052698">
    <property type="entry name" value="MoCofactor_Util/Proc"/>
</dbReference>
<evidence type="ECO:0000259" key="1">
    <source>
        <dbReference type="Pfam" id="PF02625"/>
    </source>
</evidence>
<accession>A0A5A7MUB6</accession>
<reference evidence="3 4" key="1">
    <citation type="submission" date="2019-09" db="EMBL/GenBank/DDBJ databases">
        <title>NBRP : Genome information of microbial organism related human and environment.</title>
        <authorList>
            <person name="Hattori M."/>
            <person name="Oshima K."/>
            <person name="Inaba H."/>
            <person name="Suda W."/>
            <person name="Sakamoto M."/>
            <person name="Iino T."/>
            <person name="Kitahara M."/>
            <person name="Oshida Y."/>
            <person name="Iida T."/>
            <person name="Kudo T."/>
            <person name="Itoh T."/>
            <person name="Ohkuma M."/>
        </authorList>
    </citation>
    <scope>NUCLEOTIDE SEQUENCE [LARGE SCALE GENOMIC DNA]</scope>
    <source>
        <strain evidence="3 4">Hi-2</strain>
    </source>
</reference>
<evidence type="ECO:0000313" key="3">
    <source>
        <dbReference type="EMBL" id="GEQ98449.1"/>
    </source>
</evidence>
<dbReference type="PANTHER" id="PTHR30388">
    <property type="entry name" value="ALDEHYDE OXIDOREDUCTASE MOLYBDENUM COFACTOR ASSEMBLY PROTEIN"/>
    <property type="match status" value="1"/>
</dbReference>
<dbReference type="RefSeq" id="WP_150000747.1">
    <property type="nucleotide sequence ID" value="NZ_BKCL01000006.1"/>
</dbReference>
<dbReference type="AlphaFoldDB" id="A0A5A7MUB6"/>
<name>A0A5A7MUB6_9PROT</name>
<dbReference type="PANTHER" id="PTHR30388:SF4">
    <property type="entry name" value="MOLYBDENUM COFACTOR INSERTION CHAPERONE PAOD"/>
    <property type="match status" value="1"/>
</dbReference>
<feature type="domain" description="XdhC- CoxI" evidence="1">
    <location>
        <begin position="19"/>
        <end position="86"/>
    </location>
</feature>
<dbReference type="InterPro" id="IPR003777">
    <property type="entry name" value="XdhC_CoxI"/>
</dbReference>
<feature type="domain" description="XdhC Rossmann" evidence="2">
    <location>
        <begin position="204"/>
        <end position="345"/>
    </location>
</feature>
<dbReference type="Pfam" id="PF13478">
    <property type="entry name" value="XdhC_C"/>
    <property type="match status" value="1"/>
</dbReference>
<gene>
    <name evidence="3" type="ORF">JCM17844_20860</name>
</gene>
<dbReference type="Proteomes" id="UP000322084">
    <property type="component" value="Unassembled WGS sequence"/>
</dbReference>
<dbReference type="EMBL" id="BKCL01000006">
    <property type="protein sequence ID" value="GEQ98449.1"/>
    <property type="molecule type" value="Genomic_DNA"/>
</dbReference>
<evidence type="ECO:0000313" key="4">
    <source>
        <dbReference type="Proteomes" id="UP000322084"/>
    </source>
</evidence>
<dbReference type="Pfam" id="PF02625">
    <property type="entry name" value="XdhC_CoxI"/>
    <property type="match status" value="1"/>
</dbReference>
<comment type="caution">
    <text evidence="3">The sequence shown here is derived from an EMBL/GenBank/DDBJ whole genome shotgun (WGS) entry which is preliminary data.</text>
</comment>
<proteinExistence type="predicted"/>
<sequence>MGHNETSGALDPLETALAWAEAGHGVALATVISTWGSAPRPVGSQLVIRTDERFEGSVSGGCVEGAVIVEALDVIASGGTQEMSFGVADAKAWEVGLACGGRISVYLEPVSGSQAPPAALDMLRDLVDARSARKAVARITDLDGGDTALFQTQEQDVAGQISRRFNVAFPGHALADALRLDRSGLVEIDGRRLFMHVFNPPLRLFVIGAVHIAQALVPMAQGLGYDVAVIDPRGAFATSARFGSVRLIEDWPDTALVAEHLDERSAVVTLTHDPKLDDAALKEALGSKAFYIGSLGSRKTHKARLDRLFSLGFSQHTLLRIYGPVGFAIGARSPAEIALSIMAQITQVLRQGAIKPDSAA</sequence>
<dbReference type="Gene3D" id="3.40.50.720">
    <property type="entry name" value="NAD(P)-binding Rossmann-like Domain"/>
    <property type="match status" value="1"/>
</dbReference>
<organism evidence="3 4">
    <name type="scientific">Iodidimonas gelatinilytica</name>
    <dbReference type="NCBI Taxonomy" id="1236966"/>
    <lineage>
        <taxon>Bacteria</taxon>
        <taxon>Pseudomonadati</taxon>
        <taxon>Pseudomonadota</taxon>
        <taxon>Alphaproteobacteria</taxon>
        <taxon>Iodidimonadales</taxon>
        <taxon>Iodidimonadaceae</taxon>
        <taxon>Iodidimonas</taxon>
    </lineage>
</organism>
<dbReference type="InterPro" id="IPR027051">
    <property type="entry name" value="XdhC_Rossmann_dom"/>
</dbReference>
<evidence type="ECO:0000259" key="2">
    <source>
        <dbReference type="Pfam" id="PF13478"/>
    </source>
</evidence>
<protein>
    <submittedName>
        <fullName evidence="3">XdhC/CoxI family protein</fullName>
    </submittedName>
</protein>